<accession>A0A7W5YQD8</accession>
<sequence>MTPAPEGPISLVGEELNTVAFVMDYVEFHFNGPRLRALTDPRVQTGLRTWVFPGPGSRDALCALIGRTVQSVSLHLDEHLVLRFPEATLTVPLDEGSRHGPEAAHFHAPRDDGADSMWIW</sequence>
<comment type="caution">
    <text evidence="1">The sequence shown here is derived from an EMBL/GenBank/DDBJ whole genome shotgun (WGS) entry which is preliminary data.</text>
</comment>
<protein>
    <submittedName>
        <fullName evidence="1">Uncharacterized protein</fullName>
    </submittedName>
</protein>
<proteinExistence type="predicted"/>
<dbReference type="AlphaFoldDB" id="A0A7W5YQD8"/>
<dbReference type="RefSeq" id="WP_183652806.1">
    <property type="nucleotide sequence ID" value="NZ_BAAAXX010000021.1"/>
</dbReference>
<dbReference type="EMBL" id="JACIBV010000001">
    <property type="protein sequence ID" value="MBB3729472.1"/>
    <property type="molecule type" value="Genomic_DNA"/>
</dbReference>
<dbReference type="Proteomes" id="UP000579945">
    <property type="component" value="Unassembled WGS sequence"/>
</dbReference>
<reference evidence="1 2" key="1">
    <citation type="submission" date="2020-08" db="EMBL/GenBank/DDBJ databases">
        <title>Sequencing the genomes of 1000 actinobacteria strains.</title>
        <authorList>
            <person name="Klenk H.-P."/>
        </authorList>
    </citation>
    <scope>NUCLEOTIDE SEQUENCE [LARGE SCALE GENOMIC DNA]</scope>
    <source>
        <strain evidence="1 2">DSM 44320</strain>
    </source>
</reference>
<dbReference type="GeneID" id="95391656"/>
<name>A0A7W5YQD8_9ACTN</name>
<organism evidence="1 2">
    <name type="scientific">Nonomuraea dietziae</name>
    <dbReference type="NCBI Taxonomy" id="65515"/>
    <lineage>
        <taxon>Bacteria</taxon>
        <taxon>Bacillati</taxon>
        <taxon>Actinomycetota</taxon>
        <taxon>Actinomycetes</taxon>
        <taxon>Streptosporangiales</taxon>
        <taxon>Streptosporangiaceae</taxon>
        <taxon>Nonomuraea</taxon>
    </lineage>
</organism>
<evidence type="ECO:0000313" key="1">
    <source>
        <dbReference type="EMBL" id="MBB3729472.1"/>
    </source>
</evidence>
<evidence type="ECO:0000313" key="2">
    <source>
        <dbReference type="Proteomes" id="UP000579945"/>
    </source>
</evidence>
<keyword evidence="2" id="KW-1185">Reference proteome</keyword>
<gene>
    <name evidence="1" type="ORF">FHR33_005332</name>
</gene>